<feature type="signal peptide" evidence="1">
    <location>
        <begin position="1"/>
        <end position="23"/>
    </location>
</feature>
<reference evidence="5 7" key="2">
    <citation type="submission" date="2017-03" db="EMBL/GenBank/DDBJ databases">
        <authorList>
            <person name="Afonso C.L."/>
            <person name="Miller P.J."/>
            <person name="Scott M.A."/>
            <person name="Spackman E."/>
            <person name="Goraichik I."/>
            <person name="Dimitrov K.M."/>
            <person name="Suarez D.L."/>
            <person name="Swayne D.E."/>
        </authorList>
    </citation>
    <scope>NUCLEOTIDE SEQUENCE [LARGE SCALE GENOMIC DNA]</scope>
    <source>
        <strain evidence="5 7">ATCC 51113</strain>
    </source>
</reference>
<sequence>MRSGIRLVNLIIISSLLSGCETAADAFFSAGDRLFQPGESSAASMPTLSVADFVAPYTLNPVKANKDYLGEWVKLRGVVIDIRKVNGISNAYSYLVSLKDENNKTNNVIQFQFGSHNSTNVESLQIGRSATIIGQVHALGEAPLPLLQNPKVVQ</sequence>
<gene>
    <name evidence="4" type="ORF">BWD41_07745</name>
    <name evidence="5" type="ORF">BZK42_10580</name>
    <name evidence="2" type="ORF">H6P72_08740</name>
    <name evidence="3" type="ORF">ID160_21315</name>
</gene>
<evidence type="ECO:0000313" key="3">
    <source>
        <dbReference type="EMBL" id="MBD3125211.1"/>
    </source>
</evidence>
<protein>
    <submittedName>
        <fullName evidence="2">OB-fold putative lipoprotein</fullName>
    </submittedName>
</protein>
<evidence type="ECO:0000313" key="6">
    <source>
        <dbReference type="Proteomes" id="UP000185597"/>
    </source>
</evidence>
<reference evidence="4 6" key="1">
    <citation type="submission" date="2017-01" db="EMBL/GenBank/DDBJ databases">
        <title>First report of the plasmid-mediated mcr-1 gene in Citrobacter freudii.</title>
        <authorList>
            <person name="Liu J."/>
            <person name="Yang Y."/>
            <person name="Li Y."/>
            <person name="Liu D."/>
            <person name="Tuo H."/>
            <person name="Davis M."/>
            <person name="Zhang A."/>
        </authorList>
    </citation>
    <scope>NUCLEOTIDE SEQUENCE [LARGE SCALE GENOMIC DNA]</scope>
    <source>
        <strain evidence="4 6">SCC4</strain>
    </source>
</reference>
<evidence type="ECO:0000313" key="2">
    <source>
        <dbReference type="EMBL" id="MBC2646710.1"/>
    </source>
</evidence>
<dbReference type="Proteomes" id="UP000605024">
    <property type="component" value="Unassembled WGS sequence"/>
</dbReference>
<keyword evidence="2" id="KW-0449">Lipoprotein</keyword>
<keyword evidence="1" id="KW-0732">Signal</keyword>
<dbReference type="EMBL" id="MTCP01000002">
    <property type="protein sequence ID" value="OLY69967.1"/>
    <property type="molecule type" value="Genomic_DNA"/>
</dbReference>
<dbReference type="Pfam" id="PF12869">
    <property type="entry name" value="tRNA_anti-like"/>
    <property type="match status" value="1"/>
</dbReference>
<comment type="caution">
    <text evidence="5">The sequence shown here is derived from an EMBL/GenBank/DDBJ whole genome shotgun (WGS) entry which is preliminary data.</text>
</comment>
<keyword evidence="8" id="KW-1185">Reference proteome</keyword>
<name>A0A1R0FZE3_CITBR</name>
<dbReference type="RefSeq" id="WP_016157319.1">
    <property type="nucleotide sequence ID" value="NZ_CBDITX010000013.1"/>
</dbReference>
<evidence type="ECO:0000313" key="8">
    <source>
        <dbReference type="Proteomes" id="UP000586346"/>
    </source>
</evidence>
<dbReference type="EMBL" id="JACLAH010000002">
    <property type="protein sequence ID" value="MBC2646710.1"/>
    <property type="molecule type" value="Genomic_DNA"/>
</dbReference>
<dbReference type="PROSITE" id="PS51257">
    <property type="entry name" value="PROKAR_LIPOPROTEIN"/>
    <property type="match status" value="1"/>
</dbReference>
<evidence type="ECO:0000313" key="5">
    <source>
        <dbReference type="EMBL" id="OQM41978.1"/>
    </source>
</evidence>
<evidence type="ECO:0000256" key="1">
    <source>
        <dbReference type="SAM" id="SignalP"/>
    </source>
</evidence>
<dbReference type="InterPro" id="IPR024422">
    <property type="entry name" value="Protein_unknown_function_OB"/>
</dbReference>
<reference evidence="2 8" key="3">
    <citation type="submission" date="2020-08" db="EMBL/GenBank/DDBJ databases">
        <title>Emergence and comparative genomics analysis of Citrobacter in Fennec fox imported from North Africa to China.</title>
        <authorList>
            <person name="Zheng B."/>
        </authorList>
    </citation>
    <scope>NUCLEOTIDE SEQUENCE [LARGE SCALE GENOMIC DNA]</scope>
    <source>
        <strain evidence="2 8">FF371</strain>
    </source>
</reference>
<organism evidence="5 7">
    <name type="scientific">Citrobacter braakii</name>
    <dbReference type="NCBI Taxonomy" id="57706"/>
    <lineage>
        <taxon>Bacteria</taxon>
        <taxon>Pseudomonadati</taxon>
        <taxon>Pseudomonadota</taxon>
        <taxon>Gammaproteobacteria</taxon>
        <taxon>Enterobacterales</taxon>
        <taxon>Enterobacteriaceae</taxon>
        <taxon>Citrobacter</taxon>
        <taxon>Citrobacter freundii complex</taxon>
    </lineage>
</organism>
<dbReference type="InterPro" id="IPR012340">
    <property type="entry name" value="NA-bd_OB-fold"/>
</dbReference>
<feature type="chain" id="PRO_5015068784" evidence="1">
    <location>
        <begin position="24"/>
        <end position="154"/>
    </location>
</feature>
<dbReference type="Proteomes" id="UP000586346">
    <property type="component" value="Unassembled WGS sequence"/>
</dbReference>
<evidence type="ECO:0000313" key="7">
    <source>
        <dbReference type="Proteomes" id="UP000192573"/>
    </source>
</evidence>
<reference evidence="3" key="4">
    <citation type="submission" date="2020-09" db="EMBL/GenBank/DDBJ databases">
        <title>Characterization of IncC plasmids in Enterobacterales of food-producing animals originating from China.</title>
        <authorList>
            <person name="Zhang Y."/>
            <person name="Lei C.-W."/>
        </authorList>
    </citation>
    <scope>NUCLEOTIDE SEQUENCE</scope>
    <source>
        <strain evidence="3">CC1</strain>
    </source>
</reference>
<dbReference type="EMBL" id="NAEW01000004">
    <property type="protein sequence ID" value="OQM41978.1"/>
    <property type="molecule type" value="Genomic_DNA"/>
</dbReference>
<dbReference type="EMBL" id="JACXSK010000018">
    <property type="protein sequence ID" value="MBD3125211.1"/>
    <property type="molecule type" value="Genomic_DNA"/>
</dbReference>
<dbReference type="AlphaFoldDB" id="A0A1R0FZE3"/>
<evidence type="ECO:0000313" key="4">
    <source>
        <dbReference type="EMBL" id="OLY69967.1"/>
    </source>
</evidence>
<accession>A0A1R0FZE3</accession>
<dbReference type="Proteomes" id="UP000192573">
    <property type="component" value="Unassembled WGS sequence"/>
</dbReference>
<proteinExistence type="predicted"/>
<dbReference type="Proteomes" id="UP000185597">
    <property type="component" value="Unassembled WGS sequence"/>
</dbReference>
<dbReference type="Gene3D" id="2.40.50.140">
    <property type="entry name" value="Nucleic acid-binding proteins"/>
    <property type="match status" value="1"/>
</dbReference>
<dbReference type="OrthoDB" id="6628235at2"/>